<reference evidence="8" key="1">
    <citation type="journal article" date="2019" name="Int. J. Syst. Evol. Microbiol.">
        <title>The Global Catalogue of Microorganisms (GCM) 10K type strain sequencing project: providing services to taxonomists for standard genome sequencing and annotation.</title>
        <authorList>
            <consortium name="The Broad Institute Genomics Platform"/>
            <consortium name="The Broad Institute Genome Sequencing Center for Infectious Disease"/>
            <person name="Wu L."/>
            <person name="Ma J."/>
        </authorList>
    </citation>
    <scope>NUCLEOTIDE SEQUENCE [LARGE SCALE GENOMIC DNA]</scope>
    <source>
        <strain evidence="8">JCM 16703</strain>
    </source>
</reference>
<gene>
    <name evidence="7" type="ORF">GCM10022215_38710</name>
</gene>
<evidence type="ECO:0000313" key="7">
    <source>
        <dbReference type="EMBL" id="GAA4127819.1"/>
    </source>
</evidence>
<comment type="similarity">
    <text evidence="1">Belongs to the 'phage' integrase family.</text>
</comment>
<dbReference type="Proteomes" id="UP001501495">
    <property type="component" value="Unassembled WGS sequence"/>
</dbReference>
<keyword evidence="3" id="KW-0233">DNA recombination</keyword>
<evidence type="ECO:0000313" key="8">
    <source>
        <dbReference type="Proteomes" id="UP001501495"/>
    </source>
</evidence>
<dbReference type="Gene3D" id="1.10.443.10">
    <property type="entry name" value="Intergrase catalytic core"/>
    <property type="match status" value="1"/>
</dbReference>
<proteinExistence type="inferred from homology"/>
<evidence type="ECO:0000259" key="5">
    <source>
        <dbReference type="PROSITE" id="PS51898"/>
    </source>
</evidence>
<protein>
    <submittedName>
        <fullName evidence="7">Site-specific integrase</fullName>
    </submittedName>
</protein>
<keyword evidence="2 4" id="KW-0238">DNA-binding</keyword>
<sequence length="389" mass="43616">MASISKRTIRWTTQAGEERTGERWQAHYRDEHGKQHRRLFKRKMDAQRWLDETTAAVITGNYVDPQAGKITFSRFYADWSQRQIWVPSTRENADHVAGSVPFADLPLRSIRRSHVESWVKAMSTTLAPTTIKTRHVIIRSVFRAAVADKLIASDPSAGITLPRRRKAEAAMRIPTPDEVGRLLDAADSKRVSTRKGFRAYVALCAFAGLRLGEAAGVQVGDIDFLRRQLTVRRQLQRDGSSFAIRPPKYGSERVVYLPDELVTLLSEHVAAFTPQGESSRWLFTVGTEPMYDNAVTWRWRATRQAAGLTDVRLHDLRHFFASGLIAEGCDVVTVQRALGHASATTTLNTYSHLWPTAEDRTRGAAGSLMRTALGLPRAQSVHSSDRTGR</sequence>
<dbReference type="Gene3D" id="1.10.150.130">
    <property type="match status" value="1"/>
</dbReference>
<dbReference type="PANTHER" id="PTHR30349:SF64">
    <property type="entry name" value="PROPHAGE INTEGRASE INTD-RELATED"/>
    <property type="match status" value="1"/>
</dbReference>
<dbReference type="InterPro" id="IPR010998">
    <property type="entry name" value="Integrase_recombinase_N"/>
</dbReference>
<dbReference type="InterPro" id="IPR013762">
    <property type="entry name" value="Integrase-like_cat_sf"/>
</dbReference>
<dbReference type="PROSITE" id="PS51898">
    <property type="entry name" value="TYR_RECOMBINASE"/>
    <property type="match status" value="1"/>
</dbReference>
<dbReference type="EMBL" id="BAAAZH010000031">
    <property type="protein sequence ID" value="GAA4127819.1"/>
    <property type="molecule type" value="Genomic_DNA"/>
</dbReference>
<dbReference type="Pfam" id="PF00589">
    <property type="entry name" value="Phage_integrase"/>
    <property type="match status" value="1"/>
</dbReference>
<comment type="caution">
    <text evidence="7">The sequence shown here is derived from an EMBL/GenBank/DDBJ whole genome shotgun (WGS) entry which is preliminary data.</text>
</comment>
<dbReference type="InterPro" id="IPR002104">
    <property type="entry name" value="Integrase_catalytic"/>
</dbReference>
<dbReference type="RefSeq" id="WP_344735141.1">
    <property type="nucleotide sequence ID" value="NZ_BAAAZH010000031.1"/>
</dbReference>
<dbReference type="InterPro" id="IPR044068">
    <property type="entry name" value="CB"/>
</dbReference>
<dbReference type="CDD" id="cd01189">
    <property type="entry name" value="INT_ICEBs1_C_like"/>
    <property type="match status" value="1"/>
</dbReference>
<evidence type="ECO:0000256" key="1">
    <source>
        <dbReference type="ARBA" id="ARBA00008857"/>
    </source>
</evidence>
<organism evidence="7 8">
    <name type="scientific">Nocardioides fonticola</name>
    <dbReference type="NCBI Taxonomy" id="450363"/>
    <lineage>
        <taxon>Bacteria</taxon>
        <taxon>Bacillati</taxon>
        <taxon>Actinomycetota</taxon>
        <taxon>Actinomycetes</taxon>
        <taxon>Propionibacteriales</taxon>
        <taxon>Nocardioidaceae</taxon>
        <taxon>Nocardioides</taxon>
    </lineage>
</organism>
<keyword evidence="8" id="KW-1185">Reference proteome</keyword>
<feature type="domain" description="Core-binding (CB)" evidence="6">
    <location>
        <begin position="44"/>
        <end position="146"/>
    </location>
</feature>
<dbReference type="InterPro" id="IPR011010">
    <property type="entry name" value="DNA_brk_join_enz"/>
</dbReference>
<dbReference type="InterPro" id="IPR050090">
    <property type="entry name" value="Tyrosine_recombinase_XerCD"/>
</dbReference>
<dbReference type="SUPFAM" id="SSF56349">
    <property type="entry name" value="DNA breaking-rejoining enzymes"/>
    <property type="match status" value="1"/>
</dbReference>
<evidence type="ECO:0000256" key="4">
    <source>
        <dbReference type="PROSITE-ProRule" id="PRU01248"/>
    </source>
</evidence>
<accession>A0ABP7XY36</accession>
<dbReference type="PANTHER" id="PTHR30349">
    <property type="entry name" value="PHAGE INTEGRASE-RELATED"/>
    <property type="match status" value="1"/>
</dbReference>
<name>A0ABP7XY36_9ACTN</name>
<feature type="domain" description="Tyr recombinase" evidence="5">
    <location>
        <begin position="169"/>
        <end position="366"/>
    </location>
</feature>
<evidence type="ECO:0000256" key="2">
    <source>
        <dbReference type="ARBA" id="ARBA00023125"/>
    </source>
</evidence>
<dbReference type="PROSITE" id="PS51900">
    <property type="entry name" value="CB"/>
    <property type="match status" value="1"/>
</dbReference>
<evidence type="ECO:0000259" key="6">
    <source>
        <dbReference type="PROSITE" id="PS51900"/>
    </source>
</evidence>
<evidence type="ECO:0000256" key="3">
    <source>
        <dbReference type="ARBA" id="ARBA00023172"/>
    </source>
</evidence>